<name>A0ABT2C206_9BURK</name>
<keyword evidence="3" id="KW-1185">Reference proteome</keyword>
<dbReference type="CDD" id="cd05154">
    <property type="entry name" value="ACAD10_11_N-like"/>
    <property type="match status" value="1"/>
</dbReference>
<feature type="domain" description="Aminoglycoside phosphotransferase" evidence="1">
    <location>
        <begin position="194"/>
        <end position="450"/>
    </location>
</feature>
<evidence type="ECO:0000259" key="1">
    <source>
        <dbReference type="Pfam" id="PF01636"/>
    </source>
</evidence>
<proteinExistence type="predicted"/>
<sequence length="503" mass="56698">MRISSTEKYISLALHTLESSIVPELQSTDAKAGADMVKMVLGEILKREDFTPRVLEQNLADGNALVQELEAFHRQIDGKQTGTTPLATGHAETSFRSLIEQHSLLTERIAHLADSLVAHRSRIADPKQQQALSALMHKVAVWDYAYWKAQRETPVPTFAAPEKGPGGPLTRERLEAFLRTQHPDGERCSVVEMNPIPGGFAKQTFRVTVKDASGKLEPLIVRKCDPTPMGRMGCFLLDQEFYLIKDAFKNSDLPLAEPLYLAKDFPGVDATFYAMSPLPGTVPSTFLGGATADIPETVILQMAEFMARLHSLKLDTYPNYLERFGHPDLYTDTVESCYRRTIKEWKQYFETSGHLPSPFVSYLFDWLEQNVPKHTSPPVLIHGDFNVHNILVENERITGVLDWECAMFGAPEQDLAYLKQIISHHIEWDRFLAHYRASGGPEIDEASMDFYMTFASMRMCVIFNRGVVNLQSGVTRDIRYAVVEMELTPEFMRQSLMCTTGTA</sequence>
<dbReference type="PANTHER" id="PTHR21310">
    <property type="entry name" value="AMINOGLYCOSIDE PHOSPHOTRANSFERASE-RELATED-RELATED"/>
    <property type="match status" value="1"/>
</dbReference>
<dbReference type="InterPro" id="IPR002575">
    <property type="entry name" value="Aminoglycoside_PTrfase"/>
</dbReference>
<dbReference type="InterPro" id="IPR011009">
    <property type="entry name" value="Kinase-like_dom_sf"/>
</dbReference>
<gene>
    <name evidence="2" type="ORF">NX786_17930</name>
</gene>
<evidence type="ECO:0000313" key="3">
    <source>
        <dbReference type="Proteomes" id="UP001165263"/>
    </source>
</evidence>
<dbReference type="InterPro" id="IPR041726">
    <property type="entry name" value="ACAD10_11_N"/>
</dbReference>
<dbReference type="RefSeq" id="WP_259450298.1">
    <property type="nucleotide sequence ID" value="NZ_CP119520.1"/>
</dbReference>
<comment type="caution">
    <text evidence="2">The sequence shown here is derived from an EMBL/GenBank/DDBJ whole genome shotgun (WGS) entry which is preliminary data.</text>
</comment>
<dbReference type="InterPro" id="IPR051678">
    <property type="entry name" value="AGP_Transferase"/>
</dbReference>
<dbReference type="Pfam" id="PF01636">
    <property type="entry name" value="APH"/>
    <property type="match status" value="1"/>
</dbReference>
<accession>A0ABT2C206</accession>
<dbReference type="Gene3D" id="3.30.200.20">
    <property type="entry name" value="Phosphorylase Kinase, domain 1"/>
    <property type="match status" value="1"/>
</dbReference>
<evidence type="ECO:0000313" key="2">
    <source>
        <dbReference type="EMBL" id="MCS0631217.1"/>
    </source>
</evidence>
<dbReference type="EMBL" id="JANUHC010000006">
    <property type="protein sequence ID" value="MCS0631217.1"/>
    <property type="molecule type" value="Genomic_DNA"/>
</dbReference>
<dbReference type="SUPFAM" id="SSF56112">
    <property type="entry name" value="Protein kinase-like (PK-like)"/>
    <property type="match status" value="1"/>
</dbReference>
<dbReference type="Proteomes" id="UP001165263">
    <property type="component" value="Unassembled WGS sequence"/>
</dbReference>
<reference evidence="2" key="1">
    <citation type="submission" date="2022-08" db="EMBL/GenBank/DDBJ databases">
        <title>Reclassification of Massilia species as members of the genera Telluria, Duganella, Pseudoduganella, Mokoshia gen. nov. and Zemynaea gen. nov. using orthogonal and non-orthogonal genome-based approaches.</title>
        <authorList>
            <person name="Bowman J.P."/>
        </authorList>
    </citation>
    <scope>NUCLEOTIDE SEQUENCE</scope>
    <source>
        <strain evidence="2">LMG 11547</strain>
    </source>
</reference>
<dbReference type="Gene3D" id="3.90.1200.10">
    <property type="match status" value="1"/>
</dbReference>
<organism evidence="2 3">
    <name type="scientific">Telluria mixta</name>
    <dbReference type="NCBI Taxonomy" id="34071"/>
    <lineage>
        <taxon>Bacteria</taxon>
        <taxon>Pseudomonadati</taxon>
        <taxon>Pseudomonadota</taxon>
        <taxon>Betaproteobacteria</taxon>
        <taxon>Burkholderiales</taxon>
        <taxon>Oxalobacteraceae</taxon>
        <taxon>Telluria group</taxon>
        <taxon>Telluria</taxon>
    </lineage>
</organism>
<protein>
    <submittedName>
        <fullName evidence="2">Phosphotransferase family protein</fullName>
    </submittedName>
</protein>